<dbReference type="AlphaFoldDB" id="A0A9P5XFP0"/>
<dbReference type="Proteomes" id="UP000807342">
    <property type="component" value="Unassembled WGS sequence"/>
</dbReference>
<evidence type="ECO:0000313" key="4">
    <source>
        <dbReference type="Proteomes" id="UP000807342"/>
    </source>
</evidence>
<sequence>MAAFAPNVGLPSISYLRSTPGSGNGPNHERMSSHSEISIGHNHIQRDRTPVAPIRVRGHYVSLAEAVADDSQPDFDPYATGRDDTPDLALNGKEYDLSKLSPNVYRDGYGYNYNSYTPTSKTPSTGTETDFLKTPSPSLFPNGLPKPRKQHPFSQYFEVPQWKLLAVHVLLCLLAYPFLLLFVRVARGRTLFWTRVAVGAGCGVVGFLLGLSLIGLARRHLEATAWATVIHQSRCHDHPGIRLKDIAPHAEDPVSAWSGFWLLWNRQTYPGTARNSRSRYDARPWSMHIIFFLLLFGISRLLSFIFGRIVFIETQVKNQRQDYYETAIKGDIATADVTRAQNITAFNDFRLTWTLAPYSSHGGLPPAVDLQWMNPLNTGQVDTVYFSETTNSQLQPNGSGFGTFETSTLTPSLDTLNSEMPVTVLQAGVSPGDIVRQPRWGIRIRCMNLPDAGNNILPISKNLSMTYVFIPKDTVGTLLDYYQKPFPDDVPPPALASGDQDWPSNVDQNKMLYAAPFSNNGVNHAYWSQPLYNMGKLIYLIRTNHNQYLSVLSSGVDDTGFVSLEIVLIRLNSTFAAQGSFPIRGDTIPDINGTATYIGYDAAVCIEVFEPWIVEVYNSTVGTPTTLRIVEKGNAVGDSSAGAVKERRMGDELVTNDNGTDAGGVRKTLLSKRIRDVYGVAHQNNVNQILKDNGRDSYYVPSTIAISYTTGQGAYGYTSLSASLFEKARGLADANNLLPYLAGSGSILARTYPDRLLASAYIVRGQMIIALVVIFVLGLVAALFVPRLPLGAPRRGFELYSWVAAFYADELVGVGKGGPGAASGTGKADYESGGAGLGGGPEQIGLPIGRRMEIEEIEQRVGDVRFRYVP</sequence>
<proteinExistence type="predicted"/>
<name>A0A9P5XFP0_9AGAR</name>
<keyword evidence="2" id="KW-0472">Membrane</keyword>
<keyword evidence="2" id="KW-1133">Transmembrane helix</keyword>
<protein>
    <submittedName>
        <fullName evidence="3">Uncharacterized protein</fullName>
    </submittedName>
</protein>
<keyword evidence="4" id="KW-1185">Reference proteome</keyword>
<evidence type="ECO:0000313" key="3">
    <source>
        <dbReference type="EMBL" id="KAF9448396.1"/>
    </source>
</evidence>
<feature type="region of interest" description="Disordered" evidence="1">
    <location>
        <begin position="14"/>
        <end position="33"/>
    </location>
</feature>
<feature type="transmembrane region" description="Helical" evidence="2">
    <location>
        <begin position="192"/>
        <end position="216"/>
    </location>
</feature>
<dbReference type="OrthoDB" id="8191639at2759"/>
<accession>A0A9P5XFP0</accession>
<gene>
    <name evidence="3" type="ORF">P691DRAFT_775449</name>
</gene>
<dbReference type="EMBL" id="MU151163">
    <property type="protein sequence ID" value="KAF9448396.1"/>
    <property type="molecule type" value="Genomic_DNA"/>
</dbReference>
<keyword evidence="2" id="KW-0812">Transmembrane</keyword>
<comment type="caution">
    <text evidence="3">The sequence shown here is derived from an EMBL/GenBank/DDBJ whole genome shotgun (WGS) entry which is preliminary data.</text>
</comment>
<feature type="transmembrane region" description="Helical" evidence="2">
    <location>
        <begin position="767"/>
        <end position="785"/>
    </location>
</feature>
<reference evidence="3" key="1">
    <citation type="submission" date="2020-11" db="EMBL/GenBank/DDBJ databases">
        <authorList>
            <consortium name="DOE Joint Genome Institute"/>
            <person name="Ahrendt S."/>
            <person name="Riley R."/>
            <person name="Andreopoulos W."/>
            <person name="Labutti K."/>
            <person name="Pangilinan J."/>
            <person name="Ruiz-Duenas F.J."/>
            <person name="Barrasa J.M."/>
            <person name="Sanchez-Garcia M."/>
            <person name="Camarero S."/>
            <person name="Miyauchi S."/>
            <person name="Serrano A."/>
            <person name="Linde D."/>
            <person name="Babiker R."/>
            <person name="Drula E."/>
            <person name="Ayuso-Fernandez I."/>
            <person name="Pacheco R."/>
            <person name="Padilla G."/>
            <person name="Ferreira P."/>
            <person name="Barriuso J."/>
            <person name="Kellner H."/>
            <person name="Castanera R."/>
            <person name="Alfaro M."/>
            <person name="Ramirez L."/>
            <person name="Pisabarro A.G."/>
            <person name="Kuo A."/>
            <person name="Tritt A."/>
            <person name="Lipzen A."/>
            <person name="He G."/>
            <person name="Yan M."/>
            <person name="Ng V."/>
            <person name="Cullen D."/>
            <person name="Martin F."/>
            <person name="Rosso M.-N."/>
            <person name="Henrissat B."/>
            <person name="Hibbett D."/>
            <person name="Martinez A.T."/>
            <person name="Grigoriev I.V."/>
        </authorList>
    </citation>
    <scope>NUCLEOTIDE SEQUENCE</scope>
    <source>
        <strain evidence="3">MF-IS2</strain>
    </source>
</reference>
<feature type="transmembrane region" description="Helical" evidence="2">
    <location>
        <begin position="289"/>
        <end position="311"/>
    </location>
</feature>
<evidence type="ECO:0000256" key="2">
    <source>
        <dbReference type="SAM" id="Phobius"/>
    </source>
</evidence>
<feature type="transmembrane region" description="Helical" evidence="2">
    <location>
        <begin position="164"/>
        <end position="186"/>
    </location>
</feature>
<organism evidence="3 4">
    <name type="scientific">Macrolepiota fuliginosa MF-IS2</name>
    <dbReference type="NCBI Taxonomy" id="1400762"/>
    <lineage>
        <taxon>Eukaryota</taxon>
        <taxon>Fungi</taxon>
        <taxon>Dikarya</taxon>
        <taxon>Basidiomycota</taxon>
        <taxon>Agaricomycotina</taxon>
        <taxon>Agaricomycetes</taxon>
        <taxon>Agaricomycetidae</taxon>
        <taxon>Agaricales</taxon>
        <taxon>Agaricineae</taxon>
        <taxon>Agaricaceae</taxon>
        <taxon>Macrolepiota</taxon>
    </lineage>
</organism>
<evidence type="ECO:0000256" key="1">
    <source>
        <dbReference type="SAM" id="MobiDB-lite"/>
    </source>
</evidence>